<keyword evidence="2" id="KW-1015">Disulfide bond</keyword>
<accession>A0A2I4ATN5</accession>
<dbReference type="RefSeq" id="XP_013858849.1">
    <property type="nucleotide sequence ID" value="XM_014003395.1"/>
</dbReference>
<comment type="similarity">
    <text evidence="1 3">Belongs to the CMC family.</text>
</comment>
<protein>
    <recommendedName>
        <fullName evidence="3">COX assembly mitochondrial protein</fullName>
    </recommendedName>
</protein>
<dbReference type="GeneID" id="106514234"/>
<name>A0A2I4ATN5_AUSLI</name>
<proteinExistence type="inferred from homology"/>
<evidence type="ECO:0000256" key="3">
    <source>
        <dbReference type="RuleBase" id="RU364104"/>
    </source>
</evidence>
<dbReference type="Pfam" id="PF08583">
    <property type="entry name" value="Cmc1"/>
    <property type="match status" value="1"/>
</dbReference>
<dbReference type="Proteomes" id="UP000192220">
    <property type="component" value="Unplaced"/>
</dbReference>
<dbReference type="STRING" id="52670.A0A2I4ATN5"/>
<reference evidence="5" key="1">
    <citation type="submission" date="2025-08" db="UniProtKB">
        <authorList>
            <consortium name="RefSeq"/>
        </authorList>
    </citation>
    <scope>IDENTIFICATION</scope>
    <source>
        <strain evidence="5">Quisiro</strain>
        <tissue evidence="5">Liver</tissue>
    </source>
</reference>
<dbReference type="InParanoid" id="A0A2I4ATN5"/>
<dbReference type="OrthoDB" id="6224010at2759"/>
<gene>
    <name evidence="5" type="primary">cmc1</name>
</gene>
<sequence>MESTNTEEMHLRHVEKDILIPNIMKKKAKVLCADRVEAFSHCCKESGLLMTFKCRKENSAMQDCLVKHYQDPAFVEECKQLYIQEKLEFQRTGIPAKKRKQSLPVSM</sequence>
<evidence type="ECO:0000256" key="1">
    <source>
        <dbReference type="ARBA" id="ARBA00007347"/>
    </source>
</evidence>
<dbReference type="GO" id="GO:0005739">
    <property type="term" value="C:mitochondrion"/>
    <property type="evidence" value="ECO:0007669"/>
    <property type="project" value="UniProtKB-SubCell"/>
</dbReference>
<dbReference type="FunCoup" id="A0A2I4ATN5">
    <property type="interactions" value="828"/>
</dbReference>
<evidence type="ECO:0000313" key="5">
    <source>
        <dbReference type="RefSeq" id="XP_013858849.1"/>
    </source>
</evidence>
<comment type="subcellular location">
    <subcellularLocation>
        <location evidence="3">Mitochondrion</location>
    </subcellularLocation>
</comment>
<dbReference type="PANTHER" id="PTHR22977:SF5">
    <property type="entry name" value="COX ASSEMBLY MITOCHONDRIAL PROTEIN HOMOLOG"/>
    <property type="match status" value="1"/>
</dbReference>
<organism evidence="4 5">
    <name type="scientific">Austrofundulus limnaeus</name>
    <name type="common">Annual killifish</name>
    <dbReference type="NCBI Taxonomy" id="52670"/>
    <lineage>
        <taxon>Eukaryota</taxon>
        <taxon>Metazoa</taxon>
        <taxon>Chordata</taxon>
        <taxon>Craniata</taxon>
        <taxon>Vertebrata</taxon>
        <taxon>Euteleostomi</taxon>
        <taxon>Actinopterygii</taxon>
        <taxon>Neopterygii</taxon>
        <taxon>Teleostei</taxon>
        <taxon>Neoteleostei</taxon>
        <taxon>Acanthomorphata</taxon>
        <taxon>Ovalentaria</taxon>
        <taxon>Atherinomorphae</taxon>
        <taxon>Cyprinodontiformes</taxon>
        <taxon>Rivulidae</taxon>
        <taxon>Austrofundulus</taxon>
    </lineage>
</organism>
<keyword evidence="4" id="KW-1185">Reference proteome</keyword>
<dbReference type="CTD" id="152100"/>
<dbReference type="KEGG" id="alim:106514234"/>
<dbReference type="AlphaFoldDB" id="A0A2I4ATN5"/>
<dbReference type="InterPro" id="IPR013892">
    <property type="entry name" value="Cyt_c_biogenesis_Cmc1-like"/>
</dbReference>
<keyword evidence="3" id="KW-0496">Mitochondrion</keyword>
<evidence type="ECO:0000256" key="2">
    <source>
        <dbReference type="ARBA" id="ARBA00023157"/>
    </source>
</evidence>
<dbReference type="PANTHER" id="PTHR22977">
    <property type="entry name" value="COX ASSEMBLY MITOCHONDRIAL PROTEIN"/>
    <property type="match status" value="1"/>
</dbReference>
<evidence type="ECO:0000313" key="4">
    <source>
        <dbReference type="Proteomes" id="UP000192220"/>
    </source>
</evidence>